<organism evidence="1 2">
    <name type="scientific">Basidiobolus ranarum</name>
    <dbReference type="NCBI Taxonomy" id="34480"/>
    <lineage>
        <taxon>Eukaryota</taxon>
        <taxon>Fungi</taxon>
        <taxon>Fungi incertae sedis</taxon>
        <taxon>Zoopagomycota</taxon>
        <taxon>Entomophthoromycotina</taxon>
        <taxon>Basidiobolomycetes</taxon>
        <taxon>Basidiobolales</taxon>
        <taxon>Basidiobolaceae</taxon>
        <taxon>Basidiobolus</taxon>
    </lineage>
</organism>
<proteinExistence type="predicted"/>
<comment type="caution">
    <text evidence="1">The sequence shown here is derived from an EMBL/GenBank/DDBJ whole genome shotgun (WGS) entry which is preliminary data.</text>
</comment>
<evidence type="ECO:0000313" key="1">
    <source>
        <dbReference type="EMBL" id="KAK9663709.1"/>
    </source>
</evidence>
<dbReference type="Proteomes" id="UP001479436">
    <property type="component" value="Unassembled WGS sequence"/>
</dbReference>
<evidence type="ECO:0000313" key="2">
    <source>
        <dbReference type="Proteomes" id="UP001479436"/>
    </source>
</evidence>
<gene>
    <name evidence="1" type="ORF">K7432_018043</name>
</gene>
<dbReference type="EMBL" id="JASJQH010011796">
    <property type="protein sequence ID" value="KAK9663709.1"/>
    <property type="molecule type" value="Genomic_DNA"/>
</dbReference>
<keyword evidence="2" id="KW-1185">Reference proteome</keyword>
<name>A0ABR2VJK4_9FUNG</name>
<sequence>MSPKPCLTIDTKNSLLRGQTVKSNFSRDISNTTVHATLNLSRSKSLSNILRAFQEIPTPAASPITEFSIYDEKNVLIDCPKETVMSPTKAEELAELVLKVYQFLRPSNGPKEVSTIQMESYDELVFTAM</sequence>
<accession>A0ABR2VJK4</accession>
<reference evidence="1 2" key="1">
    <citation type="submission" date="2023-04" db="EMBL/GenBank/DDBJ databases">
        <title>Genome of Basidiobolus ranarum AG-B5.</title>
        <authorList>
            <person name="Stajich J.E."/>
            <person name="Carter-House D."/>
            <person name="Gryganskyi A."/>
        </authorList>
    </citation>
    <scope>NUCLEOTIDE SEQUENCE [LARGE SCALE GENOMIC DNA]</scope>
    <source>
        <strain evidence="1 2">AG-B5</strain>
    </source>
</reference>
<protein>
    <submittedName>
        <fullName evidence="1">Uncharacterized protein</fullName>
    </submittedName>
</protein>